<dbReference type="PROSITE" id="PS51257">
    <property type="entry name" value="PROKAR_LIPOPROTEIN"/>
    <property type="match status" value="1"/>
</dbReference>
<evidence type="ECO:0000313" key="1">
    <source>
        <dbReference type="EMBL" id="ACN58887.1"/>
    </source>
</evidence>
<sequence>MHIFGVKAGNVTAGGGSASCYQAFVLLGPLASSYNGPDRPAVSSIANVTLGDCDFGTPANAARRWFIHSVAGLRQSNITIGGKTYDLSLSA</sequence>
<dbReference type="EMBL" id="EU408352">
    <property type="protein sequence ID" value="ACN58887.1"/>
    <property type="molecule type" value="Genomic_DNA"/>
</dbReference>
<protein>
    <submittedName>
        <fullName evidence="1">Family 28 glycoside hydrolase</fullName>
    </submittedName>
</protein>
<keyword evidence="1" id="KW-0378">Hydrolase</keyword>
<gene>
    <name evidence="1" type="ORF">AKSOIL_0272</name>
</gene>
<name>C0INK1_9BACT</name>
<dbReference type="GO" id="GO:0016787">
    <property type="term" value="F:hydrolase activity"/>
    <property type="evidence" value="ECO:0007669"/>
    <property type="project" value="UniProtKB-KW"/>
</dbReference>
<accession>C0INK1</accession>
<reference evidence="1" key="1">
    <citation type="journal article" date="2009" name="ISME J.">
        <title>Functional metagenomics reveals diverse beta-lactamases in a remote Alaskan soil.</title>
        <authorList>
            <person name="Allen H.K."/>
            <person name="Moe L.A."/>
            <person name="Rodbumrer J."/>
            <person name="Gaarder A."/>
            <person name="Handelsman J."/>
        </authorList>
    </citation>
    <scope>NUCLEOTIDE SEQUENCE</scope>
</reference>
<proteinExistence type="predicted"/>
<organism evidence="1">
    <name type="scientific">uncultured bacterium BLR13</name>
    <dbReference type="NCBI Taxonomy" id="506515"/>
    <lineage>
        <taxon>Bacteria</taxon>
        <taxon>environmental samples</taxon>
    </lineage>
</organism>
<dbReference type="AlphaFoldDB" id="C0INK1"/>